<reference evidence="1" key="1">
    <citation type="journal article" date="2020" name="Stud. Mycol.">
        <title>101 Dothideomycetes genomes: a test case for predicting lifestyles and emergence of pathogens.</title>
        <authorList>
            <person name="Haridas S."/>
            <person name="Albert R."/>
            <person name="Binder M."/>
            <person name="Bloem J."/>
            <person name="Labutti K."/>
            <person name="Salamov A."/>
            <person name="Andreopoulos B."/>
            <person name="Baker S."/>
            <person name="Barry K."/>
            <person name="Bills G."/>
            <person name="Bluhm B."/>
            <person name="Cannon C."/>
            <person name="Castanera R."/>
            <person name="Culley D."/>
            <person name="Daum C."/>
            <person name="Ezra D."/>
            <person name="Gonzalez J."/>
            <person name="Henrissat B."/>
            <person name="Kuo A."/>
            <person name="Liang C."/>
            <person name="Lipzen A."/>
            <person name="Lutzoni F."/>
            <person name="Magnuson J."/>
            <person name="Mondo S."/>
            <person name="Nolan M."/>
            <person name="Ohm R."/>
            <person name="Pangilinan J."/>
            <person name="Park H.-J."/>
            <person name="Ramirez L."/>
            <person name="Alfaro M."/>
            <person name="Sun H."/>
            <person name="Tritt A."/>
            <person name="Yoshinaga Y."/>
            <person name="Zwiers L.-H."/>
            <person name="Turgeon B."/>
            <person name="Goodwin S."/>
            <person name="Spatafora J."/>
            <person name="Crous P."/>
            <person name="Grigoriev I."/>
        </authorList>
    </citation>
    <scope>NUCLEOTIDE SEQUENCE</scope>
    <source>
        <strain evidence="1">ATCC 200398</strain>
    </source>
</reference>
<organism evidence="1 2">
    <name type="scientific">Lindgomyces ingoldianus</name>
    <dbReference type="NCBI Taxonomy" id="673940"/>
    <lineage>
        <taxon>Eukaryota</taxon>
        <taxon>Fungi</taxon>
        <taxon>Dikarya</taxon>
        <taxon>Ascomycota</taxon>
        <taxon>Pezizomycotina</taxon>
        <taxon>Dothideomycetes</taxon>
        <taxon>Pleosporomycetidae</taxon>
        <taxon>Pleosporales</taxon>
        <taxon>Lindgomycetaceae</taxon>
        <taxon>Lindgomyces</taxon>
    </lineage>
</organism>
<accession>A0ACB6RA59</accession>
<keyword evidence="2" id="KW-1185">Reference proteome</keyword>
<evidence type="ECO:0000313" key="1">
    <source>
        <dbReference type="EMBL" id="KAF2476158.1"/>
    </source>
</evidence>
<gene>
    <name evidence="1" type="ORF">BDR25DRAFT_309603</name>
</gene>
<evidence type="ECO:0000313" key="2">
    <source>
        <dbReference type="Proteomes" id="UP000799755"/>
    </source>
</evidence>
<dbReference type="EMBL" id="MU003494">
    <property type="protein sequence ID" value="KAF2476158.1"/>
    <property type="molecule type" value="Genomic_DNA"/>
</dbReference>
<protein>
    <submittedName>
        <fullName evidence="1">Uncharacterized protein</fullName>
    </submittedName>
</protein>
<proteinExistence type="predicted"/>
<dbReference type="Proteomes" id="UP000799755">
    <property type="component" value="Unassembled WGS sequence"/>
</dbReference>
<sequence length="294" mass="34106">MATATSPLLALPAELRNRIYDFYFSHDPTIPPPPILRSPLALSLACRQLHNETYSLAFASTTFRTNRWQCRELSAKISSIRSIFRPSIKRLEITVGIADFLIHPHSLDGLMLSQAGLSGLEHLYITFTGEPKSEKRETYIISNLENLLWATVAKCRNEHLSKIRIVHGGLLRWHGICELFDRMRRRLPLRFYYDGVWDIQPDFKEGRFRLINQDTNGAYKREVLVLMGHTAREAEMFRTIQQDLLEGKVLKHVCARRSDRIDPADMDNDILANEIDQLSRVFRMDNRIDTEGYY</sequence>
<comment type="caution">
    <text evidence="1">The sequence shown here is derived from an EMBL/GenBank/DDBJ whole genome shotgun (WGS) entry which is preliminary data.</text>
</comment>
<name>A0ACB6RA59_9PLEO</name>